<reference evidence="3" key="1">
    <citation type="submission" date="2020-10" db="EMBL/GenBank/DDBJ databases">
        <authorList>
            <person name="Kikuchi T."/>
        </authorList>
    </citation>
    <scope>NUCLEOTIDE SEQUENCE</scope>
    <source>
        <strain evidence="3">NKZ352</strain>
    </source>
</reference>
<feature type="region of interest" description="Disordered" evidence="1">
    <location>
        <begin position="317"/>
        <end position="394"/>
    </location>
</feature>
<name>A0A8S1HTQ6_9PELO</name>
<feature type="compositionally biased region" description="Polar residues" evidence="1">
    <location>
        <begin position="59"/>
        <end position="73"/>
    </location>
</feature>
<dbReference type="EMBL" id="CAJGYM010000134">
    <property type="protein sequence ID" value="CAD6198668.1"/>
    <property type="molecule type" value="Genomic_DNA"/>
</dbReference>
<comment type="caution">
    <text evidence="3">The sequence shown here is derived from an EMBL/GenBank/DDBJ whole genome shotgun (WGS) entry which is preliminary data.</text>
</comment>
<evidence type="ECO:0000313" key="3">
    <source>
        <dbReference type="EMBL" id="CAD6198668.1"/>
    </source>
</evidence>
<proteinExistence type="predicted"/>
<keyword evidence="2" id="KW-0732">Signal</keyword>
<feature type="compositionally biased region" description="Low complexity" evidence="1">
    <location>
        <begin position="275"/>
        <end position="288"/>
    </location>
</feature>
<accession>A0A8S1HTQ6</accession>
<organism evidence="3 4">
    <name type="scientific">Caenorhabditis auriculariae</name>
    <dbReference type="NCBI Taxonomy" id="2777116"/>
    <lineage>
        <taxon>Eukaryota</taxon>
        <taxon>Metazoa</taxon>
        <taxon>Ecdysozoa</taxon>
        <taxon>Nematoda</taxon>
        <taxon>Chromadorea</taxon>
        <taxon>Rhabditida</taxon>
        <taxon>Rhabditina</taxon>
        <taxon>Rhabditomorpha</taxon>
        <taxon>Rhabditoidea</taxon>
        <taxon>Rhabditidae</taxon>
        <taxon>Peloderinae</taxon>
        <taxon>Caenorhabditis</taxon>
    </lineage>
</organism>
<feature type="compositionally biased region" description="Low complexity" evidence="1">
    <location>
        <begin position="80"/>
        <end position="127"/>
    </location>
</feature>
<feature type="chain" id="PRO_5035942285" description="SXP/RAL-2 family protein Ani s 5-like cation-binding domain-containing protein" evidence="2">
    <location>
        <begin position="20"/>
        <end position="589"/>
    </location>
</feature>
<protein>
    <recommendedName>
        <fullName evidence="5">SXP/RAL-2 family protein Ani s 5-like cation-binding domain-containing protein</fullName>
    </recommendedName>
</protein>
<evidence type="ECO:0000256" key="2">
    <source>
        <dbReference type="SAM" id="SignalP"/>
    </source>
</evidence>
<gene>
    <name evidence="3" type="ORF">CAUJ_LOCUS14574</name>
</gene>
<feature type="compositionally biased region" description="Polar residues" evidence="1">
    <location>
        <begin position="162"/>
        <end position="194"/>
    </location>
</feature>
<feature type="compositionally biased region" description="Low complexity" evidence="1">
    <location>
        <begin position="147"/>
        <end position="161"/>
    </location>
</feature>
<feature type="compositionally biased region" description="Polar residues" evidence="1">
    <location>
        <begin position="128"/>
        <end position="140"/>
    </location>
</feature>
<sequence length="589" mass="62782">MTSTTIFYFISLLLNSVIANPLPYFARGGNDLPFGYGLTEHVRAEPEHLQFAPDPVQPSLGQQNGFGSGPTPQNSGSGGSNFVPNGGNPVNGFGSQQGAQPPNNNQNAIRQVPSSNFGSGNGPSSGSQIPSFNSAQNNNFGAPGPNPQVSSSQFSGGQVPSMPTSGQQVPNSNSGQSGFKNGPSSQNTGFGNPNSGQQVPGSQVNGGQGPNSNQNSQEPPGLNQNPGCPFKDCVIPANMTNQPQVPNVVPSGQLQPSNNFWPTAEIIQKLNMNGNRQPQEQQQNQENPGQGGPSSGNGNQNQNRPEQAILISHAISPDDYKFSPSGNLGGQGGLNNQGNGQIPINFNQGQNGQVPSNFNQGQNGQAAKSQAIPIKDKMAKSQATSTKDKVAKSQAVSIKDKAAKFRATSIKDKAAKSQAISMKDKVAKSRAVLTKDRITKSQAIPTIQERDAGFPNENLENAGSLEQPLQGDLDDFQLFLSNAEKTLREDFSRIMSKNQTEDQRRQAVQVFLTNFEADLIKAIDLAANETHWEILDKLRDLVKTGDLVGPGMELYIQVEQIINYLSSIPGSFLMNSAVQQMSDNLQKLF</sequence>
<feature type="region of interest" description="Disordered" evidence="1">
    <location>
        <begin position="444"/>
        <end position="466"/>
    </location>
</feature>
<dbReference type="Proteomes" id="UP000835052">
    <property type="component" value="Unassembled WGS sequence"/>
</dbReference>
<feature type="compositionally biased region" description="Polar residues" evidence="1">
    <location>
        <begin position="354"/>
        <end position="368"/>
    </location>
</feature>
<evidence type="ECO:0000256" key="1">
    <source>
        <dbReference type="SAM" id="MobiDB-lite"/>
    </source>
</evidence>
<dbReference type="AlphaFoldDB" id="A0A8S1HTQ6"/>
<feature type="region of interest" description="Disordered" evidence="1">
    <location>
        <begin position="275"/>
        <end position="303"/>
    </location>
</feature>
<evidence type="ECO:0000313" key="4">
    <source>
        <dbReference type="Proteomes" id="UP000835052"/>
    </source>
</evidence>
<keyword evidence="4" id="KW-1185">Reference proteome</keyword>
<evidence type="ECO:0008006" key="5">
    <source>
        <dbReference type="Google" id="ProtNLM"/>
    </source>
</evidence>
<feature type="compositionally biased region" description="Low complexity" evidence="1">
    <location>
        <begin position="210"/>
        <end position="221"/>
    </location>
</feature>
<feature type="region of interest" description="Disordered" evidence="1">
    <location>
        <begin position="51"/>
        <end position="235"/>
    </location>
</feature>
<feature type="compositionally biased region" description="Low complexity" evidence="1">
    <location>
        <begin position="336"/>
        <end position="353"/>
    </location>
</feature>
<feature type="signal peptide" evidence="2">
    <location>
        <begin position="1"/>
        <end position="19"/>
    </location>
</feature>